<reference evidence="2 3" key="1">
    <citation type="submission" date="2016-04" db="EMBL/GenBank/DDBJ databases">
        <title>Complete genome sequence of Dokdonella koreensis DS-123T.</title>
        <authorList>
            <person name="Kim J.F."/>
            <person name="Lee H."/>
            <person name="Kwak M.-J."/>
        </authorList>
    </citation>
    <scope>NUCLEOTIDE SEQUENCE [LARGE SCALE GENOMIC DNA]</scope>
    <source>
        <strain evidence="2 3">DS-123</strain>
    </source>
</reference>
<feature type="region of interest" description="Disordered" evidence="1">
    <location>
        <begin position="1"/>
        <end position="47"/>
    </location>
</feature>
<feature type="compositionally biased region" description="Basic and acidic residues" evidence="1">
    <location>
        <begin position="1"/>
        <end position="14"/>
    </location>
</feature>
<dbReference type="EMBL" id="CP015249">
    <property type="protein sequence ID" value="ANB19780.1"/>
    <property type="molecule type" value="Genomic_DNA"/>
</dbReference>
<evidence type="ECO:0000313" key="2">
    <source>
        <dbReference type="EMBL" id="ANB19780.1"/>
    </source>
</evidence>
<organism evidence="2 3">
    <name type="scientific">Dokdonella koreensis DS-123</name>
    <dbReference type="NCBI Taxonomy" id="1300342"/>
    <lineage>
        <taxon>Bacteria</taxon>
        <taxon>Pseudomonadati</taxon>
        <taxon>Pseudomonadota</taxon>
        <taxon>Gammaproteobacteria</taxon>
        <taxon>Lysobacterales</taxon>
        <taxon>Rhodanobacteraceae</taxon>
        <taxon>Dokdonella</taxon>
    </lineage>
</organism>
<sequence length="47" mass="5321">MRDHRTRRLDREHPGPAPVRPSRNRLPARSRKGPLVPTNVPAAGRAF</sequence>
<proteinExistence type="predicted"/>
<feature type="compositionally biased region" description="Basic residues" evidence="1">
    <location>
        <begin position="22"/>
        <end position="32"/>
    </location>
</feature>
<dbReference type="Proteomes" id="UP000076830">
    <property type="component" value="Chromosome"/>
</dbReference>
<accession>A0A167HBN5</accession>
<evidence type="ECO:0000256" key="1">
    <source>
        <dbReference type="SAM" id="MobiDB-lite"/>
    </source>
</evidence>
<evidence type="ECO:0000313" key="3">
    <source>
        <dbReference type="Proteomes" id="UP000076830"/>
    </source>
</evidence>
<name>A0A167HBN5_9GAMM</name>
<keyword evidence="3" id="KW-1185">Reference proteome</keyword>
<dbReference type="AlphaFoldDB" id="A0A167HBN5"/>
<gene>
    <name evidence="2" type="ORF">I596_3797</name>
</gene>
<dbReference type="KEGG" id="dko:I596_3797"/>
<protein>
    <submittedName>
        <fullName evidence="2">Uncharacterized protein</fullName>
    </submittedName>
</protein>
<dbReference type="STRING" id="1300342.I596_3797"/>